<reference evidence="2 3" key="1">
    <citation type="submission" date="2017-09" db="EMBL/GenBank/DDBJ databases">
        <title>Bacterial strain isolated from the female urinary microbiota.</title>
        <authorList>
            <person name="Thomas-White K."/>
            <person name="Kumar N."/>
            <person name="Forster S."/>
            <person name="Putonti C."/>
            <person name="Lawley T."/>
            <person name="Wolfe A.J."/>
        </authorList>
    </citation>
    <scope>NUCLEOTIDE SEQUENCE [LARGE SCALE GENOMIC DNA]</scope>
    <source>
        <strain evidence="2 3">UMB0240</strain>
    </source>
</reference>
<protein>
    <submittedName>
        <fullName evidence="2">ISL3 family transposase</fullName>
    </submittedName>
</protein>
<dbReference type="AlphaFoldDB" id="A0A2N6UFH4"/>
<evidence type="ECO:0000259" key="1">
    <source>
        <dbReference type="Pfam" id="PF01610"/>
    </source>
</evidence>
<dbReference type="InterPro" id="IPR047951">
    <property type="entry name" value="Transpos_ISL3"/>
</dbReference>
<feature type="domain" description="Transposase IS204/IS1001/IS1096/IS1165 DDE" evidence="1">
    <location>
        <begin position="166"/>
        <end position="418"/>
    </location>
</feature>
<dbReference type="PANTHER" id="PTHR33498:SF1">
    <property type="entry name" value="TRANSPOSASE FOR INSERTION SEQUENCE ELEMENT IS1557"/>
    <property type="match status" value="1"/>
</dbReference>
<sequence>MTYSPIIKQLCGISDKNITISELPDEETLDRLAYIPIMGILTYKPKACDMCGVKNESTQDIIKYGFKETGVRLPDGPGKPIKFTLKKQRFKCKHCEATFIAQSSIIKKFDSISILSKNKIAVELTETQSMKLIGQRYHVSSNTVSRIPLKAASALNPKGNYLPEHLSLDEFKSVDDVEGAMSAILVDPHNKRLIDIIEDRKQQSLIRYFHRYSIEARAAVKTISMDLYSPYIGVVKAYFPNAKIVIDRFHIVQLLNNTINSMRIEVMNEIKNSRPTDYRKLKNQWKLILKNADHLDFSNYYYHRLYHEQTTEQRMVDYLLSLSPKLQEAYQVMNDLKFAIETRDYSYLLATLQELKKVRLNKKVRKTINTMERFLPYVENALIYRVSNGPTEGMNNKIKLIKRTGYGYASFRNFRARILLQFKLIFKPSNPLPATFQPVAA</sequence>
<keyword evidence="3" id="KW-1185">Reference proteome</keyword>
<gene>
    <name evidence="2" type="ORF">CJ191_01930</name>
</gene>
<evidence type="ECO:0000313" key="3">
    <source>
        <dbReference type="Proteomes" id="UP000235701"/>
    </source>
</evidence>
<proteinExistence type="predicted"/>
<dbReference type="EMBL" id="PNHQ01000003">
    <property type="protein sequence ID" value="PMC80343.1"/>
    <property type="molecule type" value="Genomic_DNA"/>
</dbReference>
<dbReference type="Pfam" id="PF01610">
    <property type="entry name" value="DDE_Tnp_ISL3"/>
    <property type="match status" value="1"/>
</dbReference>
<dbReference type="InterPro" id="IPR002560">
    <property type="entry name" value="Transposase_DDE"/>
</dbReference>
<comment type="caution">
    <text evidence="2">The sequence shown here is derived from an EMBL/GenBank/DDBJ whole genome shotgun (WGS) entry which is preliminary data.</text>
</comment>
<dbReference type="OrthoDB" id="2133857at2"/>
<dbReference type="Proteomes" id="UP000235701">
    <property type="component" value="Unassembled WGS sequence"/>
</dbReference>
<name>A0A2N6UFH4_9LACT</name>
<dbReference type="RefSeq" id="WP_102198818.1">
    <property type="nucleotide sequence ID" value="NZ_PNHQ01000003.1"/>
</dbReference>
<dbReference type="NCBIfam" id="NF033550">
    <property type="entry name" value="transpos_ISL3"/>
    <property type="match status" value="1"/>
</dbReference>
<evidence type="ECO:0000313" key="2">
    <source>
        <dbReference type="EMBL" id="PMC80343.1"/>
    </source>
</evidence>
<accession>A0A2N6UFH4</accession>
<organism evidence="2 3">
    <name type="scientific">Aerococcus viridans</name>
    <dbReference type="NCBI Taxonomy" id="1377"/>
    <lineage>
        <taxon>Bacteria</taxon>
        <taxon>Bacillati</taxon>
        <taxon>Bacillota</taxon>
        <taxon>Bacilli</taxon>
        <taxon>Lactobacillales</taxon>
        <taxon>Aerococcaceae</taxon>
        <taxon>Aerococcus</taxon>
    </lineage>
</organism>
<dbReference type="PANTHER" id="PTHR33498">
    <property type="entry name" value="TRANSPOSASE FOR INSERTION SEQUENCE ELEMENT IS1557"/>
    <property type="match status" value="1"/>
</dbReference>